<accession>J3YQE2</accession>
<dbReference type="GO" id="GO:0005840">
    <property type="term" value="C:ribosome"/>
    <property type="evidence" value="ECO:0007669"/>
    <property type="project" value="UniProtKB-KW"/>
</dbReference>
<evidence type="ECO:0000313" key="4">
    <source>
        <dbReference type="EMBL" id="AFP84163.1"/>
    </source>
</evidence>
<dbReference type="Pfam" id="PF00830">
    <property type="entry name" value="Ribosomal_L28"/>
    <property type="match status" value="1"/>
</dbReference>
<keyword evidence="3" id="KW-0687">Ribonucleoprotein</keyword>
<dbReference type="GO" id="GO:0003735">
    <property type="term" value="F:structural constituent of ribosome"/>
    <property type="evidence" value="ECO:0007669"/>
    <property type="project" value="InterPro"/>
</dbReference>
<dbReference type="InterPro" id="IPR037147">
    <property type="entry name" value="Ribosomal_bL28_sf"/>
</dbReference>
<comment type="similarity">
    <text evidence="1">Belongs to the bacterial ribosomal protein bL28 family.</text>
</comment>
<dbReference type="EMBL" id="CP003544">
    <property type="protein sequence ID" value="AFP84163.1"/>
    <property type="molecule type" value="Genomic_DNA"/>
</dbReference>
<evidence type="ECO:0000256" key="2">
    <source>
        <dbReference type="ARBA" id="ARBA00022980"/>
    </source>
</evidence>
<evidence type="ECO:0000256" key="1">
    <source>
        <dbReference type="ARBA" id="ARBA00008760"/>
    </source>
</evidence>
<dbReference type="InterPro" id="IPR026569">
    <property type="entry name" value="Ribosomal_bL28"/>
</dbReference>
<protein>
    <submittedName>
        <fullName evidence="4">Ribosomal protein L28</fullName>
    </submittedName>
</protein>
<dbReference type="STRING" id="1202539.A355_0143"/>
<reference evidence="4 5" key="1">
    <citation type="journal article" date="2012" name="Mol. Biol. Evol.">
        <title>Genome reduction and co-evolution between the primary and secondary bacterial symbionts of psyllids.</title>
        <authorList>
            <person name="Sloan D.B."/>
            <person name="Moran N.A."/>
        </authorList>
    </citation>
    <scope>NUCLEOTIDE SEQUENCE [LARGE SCALE GENOMIC DNA]</scope>
    <source>
        <strain evidence="4 5">HT</strain>
    </source>
</reference>
<dbReference type="KEGG" id="crt:A355_0143"/>
<organism evidence="4 5">
    <name type="scientific">Candidatus Carsonella ruddii HT isolate Thao2000</name>
    <dbReference type="NCBI Taxonomy" id="1202539"/>
    <lineage>
        <taxon>Bacteria</taxon>
        <taxon>Pseudomonadati</taxon>
        <taxon>Pseudomonadota</taxon>
        <taxon>Gammaproteobacteria</taxon>
        <taxon>Oceanospirillales</taxon>
        <taxon>Halomonadaceae</taxon>
        <taxon>Zymobacter group</taxon>
        <taxon>Candidatus Carsonella</taxon>
    </lineage>
</organism>
<keyword evidence="2 4" id="KW-0689">Ribosomal protein</keyword>
<dbReference type="Proteomes" id="UP000003933">
    <property type="component" value="Chromosome"/>
</dbReference>
<evidence type="ECO:0000256" key="3">
    <source>
        <dbReference type="ARBA" id="ARBA00023274"/>
    </source>
</evidence>
<proteinExistence type="inferred from homology"/>
<dbReference type="HOGENOM" id="CLU_064548_8_0_6"/>
<evidence type="ECO:0000313" key="5">
    <source>
        <dbReference type="Proteomes" id="UP000003933"/>
    </source>
</evidence>
<sequence length="62" mass="7380">MSNICILTKKKKYSKNKVSHSNIKNKNFSKINFKNFSIWIKKNFKIIKISTKSIKIIKKCIF</sequence>
<dbReference type="PATRIC" id="fig|1202539.3.peg.114"/>
<dbReference type="GO" id="GO:1990904">
    <property type="term" value="C:ribonucleoprotein complex"/>
    <property type="evidence" value="ECO:0007669"/>
    <property type="project" value="UniProtKB-KW"/>
</dbReference>
<dbReference type="InterPro" id="IPR034704">
    <property type="entry name" value="Ribosomal_bL28/bL31-like_sf"/>
</dbReference>
<dbReference type="AlphaFoldDB" id="J3YQE2"/>
<dbReference type="Gene3D" id="2.30.170.40">
    <property type="entry name" value="Ribosomal protein L28/L24"/>
    <property type="match status" value="1"/>
</dbReference>
<gene>
    <name evidence="4" type="primary">rpmB</name>
    <name evidence="4" type="ORF">A355_0143</name>
</gene>
<dbReference type="RefSeq" id="WP_014887463.1">
    <property type="nucleotide sequence ID" value="NC_018417.1"/>
</dbReference>
<dbReference type="SUPFAM" id="SSF143800">
    <property type="entry name" value="L28p-like"/>
    <property type="match status" value="1"/>
</dbReference>
<name>J3YQE2_CARRU</name>